<dbReference type="RefSeq" id="WP_057763461.1">
    <property type="nucleotide sequence ID" value="NZ_CP183326.1"/>
</dbReference>
<accession>A0A4R1B1J3</accession>
<reference evidence="3 4" key="1">
    <citation type="submission" date="2019-03" db="EMBL/GenBank/DDBJ databases">
        <authorList>
            <person name="Jensen L."/>
            <person name="Storgaard J."/>
            <person name="Sulaj E."/>
            <person name="Schramm A."/>
            <person name="Marshall I.P.G."/>
        </authorList>
    </citation>
    <scope>NUCLEOTIDE SEQUENCE [LARGE SCALE GENOMIC DNA]</scope>
    <source>
        <strain evidence="3 4">2017H2G3</strain>
    </source>
</reference>
<evidence type="ECO:0000259" key="2">
    <source>
        <dbReference type="Pfam" id="PF04892"/>
    </source>
</evidence>
<proteinExistence type="predicted"/>
<sequence>MKKGIYPFLFWAMLIFYLFLLIDLLFLSRGEYRSINLIPFETIRSYIRVDDGIRTKSVDVNVWGNVLMFVPAGIYLMIFKERAIKSFIVICGLSLGAEIIQYIFAIGASDIDDLILNSLGGLIGILIYLLLERILKNGHRVRKLITVASALVGVPVLFISILVSIANW</sequence>
<keyword evidence="4" id="KW-1185">Reference proteome</keyword>
<dbReference type="STRING" id="1742358.GCA_001439605_04735"/>
<name>A0A4R1B1J3_9BACI</name>
<protein>
    <submittedName>
        <fullName evidence="3">VanZ family protein</fullName>
    </submittedName>
</protein>
<dbReference type="AlphaFoldDB" id="A0A4R1B1J3"/>
<feature type="transmembrane region" description="Helical" evidence="1">
    <location>
        <begin position="86"/>
        <end position="108"/>
    </location>
</feature>
<feature type="transmembrane region" description="Helical" evidence="1">
    <location>
        <begin position="62"/>
        <end position="79"/>
    </location>
</feature>
<keyword evidence="1" id="KW-1133">Transmembrane helix</keyword>
<feature type="transmembrane region" description="Helical" evidence="1">
    <location>
        <begin position="114"/>
        <end position="131"/>
    </location>
</feature>
<dbReference type="InterPro" id="IPR006976">
    <property type="entry name" value="VanZ-like"/>
</dbReference>
<gene>
    <name evidence="3" type="ORF">E0Y62_07840</name>
</gene>
<feature type="domain" description="VanZ-like" evidence="2">
    <location>
        <begin position="15"/>
        <end position="131"/>
    </location>
</feature>
<dbReference type="Pfam" id="PF04892">
    <property type="entry name" value="VanZ"/>
    <property type="match status" value="1"/>
</dbReference>
<keyword evidence="1" id="KW-0472">Membrane</keyword>
<evidence type="ECO:0000313" key="4">
    <source>
        <dbReference type="Proteomes" id="UP000293846"/>
    </source>
</evidence>
<feature type="transmembrane region" description="Helical" evidence="1">
    <location>
        <begin position="7"/>
        <end position="27"/>
    </location>
</feature>
<dbReference type="OrthoDB" id="4822551at2"/>
<evidence type="ECO:0000256" key="1">
    <source>
        <dbReference type="SAM" id="Phobius"/>
    </source>
</evidence>
<evidence type="ECO:0000313" key="3">
    <source>
        <dbReference type="EMBL" id="TCJ04710.1"/>
    </source>
</evidence>
<keyword evidence="1" id="KW-0812">Transmembrane</keyword>
<organism evidence="3 4">
    <name type="scientific">Cytobacillus praedii</name>
    <dbReference type="NCBI Taxonomy" id="1742358"/>
    <lineage>
        <taxon>Bacteria</taxon>
        <taxon>Bacillati</taxon>
        <taxon>Bacillota</taxon>
        <taxon>Bacilli</taxon>
        <taxon>Bacillales</taxon>
        <taxon>Bacillaceae</taxon>
        <taxon>Cytobacillus</taxon>
    </lineage>
</organism>
<dbReference type="InterPro" id="IPR053150">
    <property type="entry name" value="Teicoplanin_resist-assoc"/>
</dbReference>
<feature type="transmembrane region" description="Helical" evidence="1">
    <location>
        <begin position="143"/>
        <end position="166"/>
    </location>
</feature>
<dbReference type="PANTHER" id="PTHR36834">
    <property type="entry name" value="MEMBRANE PROTEIN-RELATED"/>
    <property type="match status" value="1"/>
</dbReference>
<dbReference type="EMBL" id="SJTH01000007">
    <property type="protein sequence ID" value="TCJ04710.1"/>
    <property type="molecule type" value="Genomic_DNA"/>
</dbReference>
<dbReference type="PANTHER" id="PTHR36834:SF2">
    <property type="entry name" value="MEMBRANE PROTEIN"/>
    <property type="match status" value="1"/>
</dbReference>
<dbReference type="Proteomes" id="UP000293846">
    <property type="component" value="Unassembled WGS sequence"/>
</dbReference>
<comment type="caution">
    <text evidence="3">The sequence shown here is derived from an EMBL/GenBank/DDBJ whole genome shotgun (WGS) entry which is preliminary data.</text>
</comment>